<dbReference type="Gene3D" id="2.60.120.10">
    <property type="entry name" value="Jelly Rolls"/>
    <property type="match status" value="1"/>
</dbReference>
<dbReference type="PROSITE" id="PS00041">
    <property type="entry name" value="HTH_ARAC_FAMILY_1"/>
    <property type="match status" value="1"/>
</dbReference>
<dbReference type="InterPro" id="IPR018060">
    <property type="entry name" value="HTH_AraC"/>
</dbReference>
<dbReference type="Pfam" id="PF07883">
    <property type="entry name" value="Cupin_2"/>
    <property type="match status" value="1"/>
</dbReference>
<dbReference type="InterPro" id="IPR013096">
    <property type="entry name" value="Cupin_2"/>
</dbReference>
<accession>A0A3S9ABE4</accession>
<proteinExistence type="predicted"/>
<name>A0A3S9ABE4_9BACL</name>
<evidence type="ECO:0000256" key="1">
    <source>
        <dbReference type="ARBA" id="ARBA00023015"/>
    </source>
</evidence>
<dbReference type="PRINTS" id="PR00032">
    <property type="entry name" value="HTHARAC"/>
</dbReference>
<dbReference type="AlphaFoldDB" id="A0A3S9ABE4"/>
<dbReference type="InterPro" id="IPR009057">
    <property type="entry name" value="Homeodomain-like_sf"/>
</dbReference>
<dbReference type="Pfam" id="PF12833">
    <property type="entry name" value="HTH_18"/>
    <property type="match status" value="1"/>
</dbReference>
<dbReference type="SUPFAM" id="SSF51215">
    <property type="entry name" value="Regulatory protein AraC"/>
    <property type="match status" value="1"/>
</dbReference>
<dbReference type="InterPro" id="IPR037923">
    <property type="entry name" value="HTH-like"/>
</dbReference>
<dbReference type="PANTHER" id="PTHR43280">
    <property type="entry name" value="ARAC-FAMILY TRANSCRIPTIONAL REGULATOR"/>
    <property type="match status" value="1"/>
</dbReference>
<feature type="domain" description="HTH araC/xylS-type" evidence="4">
    <location>
        <begin position="205"/>
        <end position="302"/>
    </location>
</feature>
<evidence type="ECO:0000256" key="3">
    <source>
        <dbReference type="ARBA" id="ARBA00023163"/>
    </source>
</evidence>
<dbReference type="InterPro" id="IPR020449">
    <property type="entry name" value="Tscrpt_reg_AraC-type_HTH"/>
</dbReference>
<dbReference type="InterPro" id="IPR018062">
    <property type="entry name" value="HTH_AraC-typ_CS"/>
</dbReference>
<dbReference type="PANTHER" id="PTHR43280:SF11">
    <property type="entry name" value="RCS-SPECIFIC HTH-TYPE TRANSCRIPTIONAL ACTIVATOR RCLR"/>
    <property type="match status" value="1"/>
</dbReference>
<dbReference type="RefSeq" id="WP_126019131.1">
    <property type="nucleotide sequence ID" value="NZ_CP034437.1"/>
</dbReference>
<keyword evidence="3" id="KW-0804">Transcription</keyword>
<gene>
    <name evidence="5" type="ORF">EJC50_27220</name>
</gene>
<dbReference type="SUPFAM" id="SSF46689">
    <property type="entry name" value="Homeodomain-like"/>
    <property type="match status" value="2"/>
</dbReference>
<keyword evidence="1" id="KW-0805">Transcription regulation</keyword>
<keyword evidence="6" id="KW-1185">Reference proteome</keyword>
<dbReference type="Proteomes" id="UP000272528">
    <property type="component" value="Chromosome"/>
</dbReference>
<protein>
    <submittedName>
        <fullName evidence="5">Helix-turn-helix domain-containing protein</fullName>
    </submittedName>
</protein>
<evidence type="ECO:0000259" key="4">
    <source>
        <dbReference type="PROSITE" id="PS01124"/>
    </source>
</evidence>
<dbReference type="GO" id="GO:0043565">
    <property type="term" value="F:sequence-specific DNA binding"/>
    <property type="evidence" value="ECO:0007669"/>
    <property type="project" value="InterPro"/>
</dbReference>
<reference evidence="6" key="1">
    <citation type="submission" date="2018-12" db="EMBL/GenBank/DDBJ databases">
        <title>Genome sequence of Peanibacillus sp.</title>
        <authorList>
            <person name="Subramani G."/>
            <person name="Srinivasan S."/>
            <person name="Kim M.K."/>
        </authorList>
    </citation>
    <scope>NUCLEOTIDE SEQUENCE [LARGE SCALE GENOMIC DNA]</scope>
    <source>
        <strain evidence="6">18JY67-1</strain>
    </source>
</reference>
<dbReference type="PROSITE" id="PS01124">
    <property type="entry name" value="HTH_ARAC_FAMILY_2"/>
    <property type="match status" value="1"/>
</dbReference>
<dbReference type="Gene3D" id="1.10.10.60">
    <property type="entry name" value="Homeodomain-like"/>
    <property type="match status" value="2"/>
</dbReference>
<evidence type="ECO:0000313" key="5">
    <source>
        <dbReference type="EMBL" id="AZN42976.1"/>
    </source>
</evidence>
<dbReference type="KEGG" id="palb:EJC50_27220"/>
<evidence type="ECO:0000256" key="2">
    <source>
        <dbReference type="ARBA" id="ARBA00023125"/>
    </source>
</evidence>
<sequence>MPAQEPPYPHPHPHTDIVLGTIDDLQPTVNFASHAEVPATERWGPRIIPDYQLFCLLSGEAEVVIGQENYTLKAGDSALYGPHCPHKITIKSDAVFIGIHFAYIQESLAPVHPAYSIEACSEEWLQSSERRSYKLKLQNDELLELPPFFTLPGLEPILMRIVNEYLNEQPGYKVVLRALMTELLAAIVRNQLTKRPRSLEQSKIDPALQAINKQPEKNWSVNELAALCGYHVIYFSSLFRKCTGESPKQYLISERIRKAKYYLLSGEKMEVIAERLGYASVHYFSRNFKEETGLTPTEFKQQ</sequence>
<dbReference type="SMART" id="SM00342">
    <property type="entry name" value="HTH_ARAC"/>
    <property type="match status" value="1"/>
</dbReference>
<evidence type="ECO:0000313" key="6">
    <source>
        <dbReference type="Proteomes" id="UP000272528"/>
    </source>
</evidence>
<dbReference type="EMBL" id="CP034437">
    <property type="protein sequence ID" value="AZN42976.1"/>
    <property type="molecule type" value="Genomic_DNA"/>
</dbReference>
<keyword evidence="2" id="KW-0238">DNA-binding</keyword>
<organism evidence="5 6">
    <name type="scientific">Paenibacillus albus</name>
    <dbReference type="NCBI Taxonomy" id="2495582"/>
    <lineage>
        <taxon>Bacteria</taxon>
        <taxon>Bacillati</taxon>
        <taxon>Bacillota</taxon>
        <taxon>Bacilli</taxon>
        <taxon>Bacillales</taxon>
        <taxon>Paenibacillaceae</taxon>
        <taxon>Paenibacillus</taxon>
    </lineage>
</organism>
<dbReference type="InterPro" id="IPR014710">
    <property type="entry name" value="RmlC-like_jellyroll"/>
</dbReference>
<dbReference type="GO" id="GO:0003700">
    <property type="term" value="F:DNA-binding transcription factor activity"/>
    <property type="evidence" value="ECO:0007669"/>
    <property type="project" value="InterPro"/>
</dbReference>
<dbReference type="OrthoDB" id="2549759at2"/>